<dbReference type="AlphaFoldDB" id="A0A165MFF0"/>
<feature type="region of interest" description="Disordered" evidence="1">
    <location>
        <begin position="885"/>
        <end position="904"/>
    </location>
</feature>
<dbReference type="InParanoid" id="A0A165MFF0"/>
<evidence type="ECO:0000313" key="2">
    <source>
        <dbReference type="EMBL" id="KZV99190.1"/>
    </source>
</evidence>
<feature type="compositionally biased region" description="Polar residues" evidence="1">
    <location>
        <begin position="895"/>
        <end position="904"/>
    </location>
</feature>
<sequence length="904" mass="101691">MSNTAPADGATPFDTSIRRWVAFRGTSGLRANGAKNKHNKENIAPVPPRQSVRRADVLQAKLLLAEHQILQQSQQIDKLSTERASAVRKANRWKSEAAAARAAVPDVDPRIATALDTVSTKADRLQRHLDASRADRNRLMISRDRALVKLANMKDSDGIPDNVRDLIRNLVCHCNVGLENCFLAVQYFAEAFGLEISGSFGKTLASDAMREILIIGKCQILDSLPTALGVTMMTDGTTDRNQHYQGAHMSIKHADSTCESLFLSIHRQHSHTAEQQADDLDKDMDDALQVYADSPLALERPVEKREWMQLWVGVNSDHASEMKKTSVVLHERNQRFDRITRGHDALDQLPDEEYERICDETYSYLMTCAGGYDAWVALSFAEQQKQFSEAMDTVAYKIGQDCFNALPPWQRESIDLWVWTGCCMHKEMNIVVAGTSGMAEYWPKAGLDPPILQPNKDNAAVIALGESPAQERALAISPSGGAVLAAGVGALVRHRESKRGYQRTWNNYTLEHEGYNIEYPNTNRNRFQAVCEGSRIIIVSWKVFVDFLSVIYHKKKTPGFTNFEQNIHDALFDDATLTECAALALCAQCATKIYVATARAAANAIDLRDLHYRLLAHLRFLADNSSTVVDTSPDESYLTCTLNAEPYMDKELIYAIQYRRQSGRLAHLPGVFSALMTCAADKLESSFMTEYAPDSPLARAHPYDLDRLFMPPTNDRSEGILAFMRRVHHAQPNIGDDMLNAKAYWKYNDAYRWIKKQSPAMRKHVRTAARKLNLAARSREYALAEITHLKSEAAHNAERLALKQAERDERTKRLDEYGPRRIRDPDVVHMKMDKAVLELELEWHRYRGLPQADEHAIPMTKNRLPSLKTKIPALQAAIRELNRVEAEDAAESDHSSTAPTQLVA</sequence>
<dbReference type="Proteomes" id="UP000077266">
    <property type="component" value="Unassembled WGS sequence"/>
</dbReference>
<feature type="region of interest" description="Disordered" evidence="1">
    <location>
        <begin position="29"/>
        <end position="50"/>
    </location>
</feature>
<gene>
    <name evidence="2" type="ORF">EXIGLDRAFT_699602</name>
</gene>
<dbReference type="OrthoDB" id="3246627at2759"/>
<keyword evidence="3" id="KW-1185">Reference proteome</keyword>
<reference evidence="2 3" key="1">
    <citation type="journal article" date="2016" name="Mol. Biol. Evol.">
        <title>Comparative Genomics of Early-Diverging Mushroom-Forming Fungi Provides Insights into the Origins of Lignocellulose Decay Capabilities.</title>
        <authorList>
            <person name="Nagy L.G."/>
            <person name="Riley R."/>
            <person name="Tritt A."/>
            <person name="Adam C."/>
            <person name="Daum C."/>
            <person name="Floudas D."/>
            <person name="Sun H."/>
            <person name="Yadav J.S."/>
            <person name="Pangilinan J."/>
            <person name="Larsson K.H."/>
            <person name="Matsuura K."/>
            <person name="Barry K."/>
            <person name="Labutti K."/>
            <person name="Kuo R."/>
            <person name="Ohm R.A."/>
            <person name="Bhattacharya S.S."/>
            <person name="Shirouzu T."/>
            <person name="Yoshinaga Y."/>
            <person name="Martin F.M."/>
            <person name="Grigoriev I.V."/>
            <person name="Hibbett D.S."/>
        </authorList>
    </citation>
    <scope>NUCLEOTIDE SEQUENCE [LARGE SCALE GENOMIC DNA]</scope>
    <source>
        <strain evidence="2 3">HHB12029</strain>
    </source>
</reference>
<evidence type="ECO:0000256" key="1">
    <source>
        <dbReference type="SAM" id="MobiDB-lite"/>
    </source>
</evidence>
<name>A0A165MFF0_EXIGL</name>
<evidence type="ECO:0000313" key="3">
    <source>
        <dbReference type="Proteomes" id="UP000077266"/>
    </source>
</evidence>
<feature type="compositionally biased region" description="Basic and acidic residues" evidence="1">
    <location>
        <begin position="885"/>
        <end position="894"/>
    </location>
</feature>
<organism evidence="2 3">
    <name type="scientific">Exidia glandulosa HHB12029</name>
    <dbReference type="NCBI Taxonomy" id="1314781"/>
    <lineage>
        <taxon>Eukaryota</taxon>
        <taxon>Fungi</taxon>
        <taxon>Dikarya</taxon>
        <taxon>Basidiomycota</taxon>
        <taxon>Agaricomycotina</taxon>
        <taxon>Agaricomycetes</taxon>
        <taxon>Auriculariales</taxon>
        <taxon>Exidiaceae</taxon>
        <taxon>Exidia</taxon>
    </lineage>
</organism>
<accession>A0A165MFF0</accession>
<dbReference type="EMBL" id="KV425912">
    <property type="protein sequence ID" value="KZV99190.1"/>
    <property type="molecule type" value="Genomic_DNA"/>
</dbReference>
<proteinExistence type="predicted"/>
<dbReference type="STRING" id="1314781.A0A165MFF0"/>
<protein>
    <submittedName>
        <fullName evidence="2">Uncharacterized protein</fullName>
    </submittedName>
</protein>